<dbReference type="GO" id="GO:0102559">
    <property type="term" value="F:peptide chain release factor N(5)-glutamine methyltransferase activity"/>
    <property type="evidence" value="ECO:0007669"/>
    <property type="project" value="UniProtKB-EC"/>
</dbReference>
<dbReference type="Gene3D" id="3.40.50.150">
    <property type="entry name" value="Vaccinia Virus protein VP39"/>
    <property type="match status" value="1"/>
</dbReference>
<keyword evidence="1 5" id="KW-0489">Methyltransferase</keyword>
<name>A0A0G3WKP5_9BACT</name>
<protein>
    <recommendedName>
        <fullName evidence="5">Release factor glutamine methyltransferase</fullName>
        <shortName evidence="5">RF MTase</shortName>
        <ecNumber evidence="5">2.1.1.297</ecNumber>
    </recommendedName>
    <alternativeName>
        <fullName evidence="5">N5-glutamine methyltransferase PrmC</fullName>
    </alternativeName>
    <alternativeName>
        <fullName evidence="5">Protein-(glutamine-N5) MTase PrmC</fullName>
    </alternativeName>
    <alternativeName>
        <fullName evidence="5">Protein-glutamine N-methyltransferase PrmC</fullName>
    </alternativeName>
</protein>
<dbReference type="Pfam" id="PF17827">
    <property type="entry name" value="PrmC_N"/>
    <property type="match status" value="1"/>
</dbReference>
<dbReference type="InterPro" id="IPR040758">
    <property type="entry name" value="PrmC_N"/>
</dbReference>
<evidence type="ECO:0000256" key="5">
    <source>
        <dbReference type="HAMAP-Rule" id="MF_02126"/>
    </source>
</evidence>
<dbReference type="PATRIC" id="fig|1408281.3.peg.681"/>
<dbReference type="EC" id="2.1.1.297" evidence="5"/>
<comment type="similarity">
    <text evidence="5">Belongs to the protein N5-glutamine methyltransferase family. PrmC subfamily.</text>
</comment>
<dbReference type="InterPro" id="IPR004556">
    <property type="entry name" value="HemK-like"/>
</dbReference>
<dbReference type="GO" id="GO:0032259">
    <property type="term" value="P:methylation"/>
    <property type="evidence" value="ECO:0007669"/>
    <property type="project" value="UniProtKB-KW"/>
</dbReference>
<reference evidence="8 9" key="1">
    <citation type="submission" date="2014-09" db="EMBL/GenBank/DDBJ databases">
        <title>Complete genome sequence of Endomicrobium proavitum.</title>
        <authorList>
            <person name="Zheng H."/>
        </authorList>
    </citation>
    <scope>NUCLEOTIDE SEQUENCE [LARGE SCALE GENOMIC DNA]</scope>
    <source>
        <strain evidence="8 9">Rsa215</strain>
    </source>
</reference>
<dbReference type="InterPro" id="IPR002052">
    <property type="entry name" value="DNA_methylase_N6_adenine_CS"/>
</dbReference>
<proteinExistence type="inferred from homology"/>
<dbReference type="NCBIfam" id="TIGR00536">
    <property type="entry name" value="hemK_fam"/>
    <property type="match status" value="1"/>
</dbReference>
<dbReference type="Proteomes" id="UP000035337">
    <property type="component" value="Chromosome"/>
</dbReference>
<evidence type="ECO:0000259" key="6">
    <source>
        <dbReference type="Pfam" id="PF05175"/>
    </source>
</evidence>
<evidence type="ECO:0000313" key="9">
    <source>
        <dbReference type="Proteomes" id="UP000035337"/>
    </source>
</evidence>
<feature type="domain" description="Release factor glutamine methyltransferase N-terminal" evidence="7">
    <location>
        <begin position="11"/>
        <end position="80"/>
    </location>
</feature>
<dbReference type="EMBL" id="CP009498">
    <property type="protein sequence ID" value="AKL98044.1"/>
    <property type="molecule type" value="Genomic_DNA"/>
</dbReference>
<dbReference type="GO" id="GO:0003676">
    <property type="term" value="F:nucleic acid binding"/>
    <property type="evidence" value="ECO:0007669"/>
    <property type="project" value="InterPro"/>
</dbReference>
<feature type="binding site" evidence="5">
    <location>
        <position position="188"/>
    </location>
    <ligand>
        <name>S-adenosyl-L-methionine</name>
        <dbReference type="ChEBI" id="CHEBI:59789"/>
    </ligand>
</feature>
<organism evidence="8 9">
    <name type="scientific">Endomicrobium proavitum</name>
    <dbReference type="NCBI Taxonomy" id="1408281"/>
    <lineage>
        <taxon>Bacteria</taxon>
        <taxon>Pseudomonadati</taxon>
        <taxon>Elusimicrobiota</taxon>
        <taxon>Endomicrobiia</taxon>
        <taxon>Endomicrobiales</taxon>
        <taxon>Endomicrobiaceae</taxon>
        <taxon>Endomicrobium</taxon>
    </lineage>
</organism>
<evidence type="ECO:0000256" key="4">
    <source>
        <dbReference type="ARBA" id="ARBA00048391"/>
    </source>
</evidence>
<dbReference type="SUPFAM" id="SSF53335">
    <property type="entry name" value="S-adenosyl-L-methionine-dependent methyltransferases"/>
    <property type="match status" value="1"/>
</dbReference>
<dbReference type="PANTHER" id="PTHR18895:SF74">
    <property type="entry name" value="MTRF1L RELEASE FACTOR GLUTAMINE METHYLTRANSFERASE"/>
    <property type="match status" value="1"/>
</dbReference>
<dbReference type="Gene3D" id="1.10.8.10">
    <property type="entry name" value="DNA helicase RuvA subunit, C-terminal domain"/>
    <property type="match status" value="1"/>
</dbReference>
<gene>
    <name evidence="5 8" type="primary">prmC</name>
    <name evidence="8" type="ORF">Epro_0665</name>
</gene>
<keyword evidence="9" id="KW-1185">Reference proteome</keyword>
<evidence type="ECO:0000256" key="2">
    <source>
        <dbReference type="ARBA" id="ARBA00022679"/>
    </source>
</evidence>
<accession>A0A0G3WKP5</accession>
<dbReference type="NCBIfam" id="TIGR03534">
    <property type="entry name" value="RF_mod_PrmC"/>
    <property type="match status" value="1"/>
</dbReference>
<dbReference type="CDD" id="cd02440">
    <property type="entry name" value="AdoMet_MTases"/>
    <property type="match status" value="1"/>
</dbReference>
<sequence>MQLKTTNIFSLLQSAQKFLESFNLAQAKSDAEVLLSAVLKVKRSKLPLIRNNNLSETEISLYEEYILRRSKREPAAYITGFCGFMQYEFKVNKNVLIPRAETELLVEEVLKIDGKKIVLDLCAGSGCIAVSLAKSGKFEKITAADISKNALEIAKENAIYNRAPNTEFILSDMFESLKDKKFDIIVSNPPYVSETEYKTLEPELKYEPKTALTADEDGLFFYKKIAAESAKYLNGGGLIFLELNANKAGEIKNIFQNKGFKNIEILKDYSNLSRILKAGI</sequence>
<dbReference type="InterPro" id="IPR007848">
    <property type="entry name" value="Small_mtfrase_dom"/>
</dbReference>
<keyword evidence="3 5" id="KW-0949">S-adenosyl-L-methionine</keyword>
<dbReference type="InterPro" id="IPR050320">
    <property type="entry name" value="N5-glutamine_MTase"/>
</dbReference>
<dbReference type="AlphaFoldDB" id="A0A0G3WKP5"/>
<evidence type="ECO:0000256" key="3">
    <source>
        <dbReference type="ARBA" id="ARBA00022691"/>
    </source>
</evidence>
<comment type="catalytic activity">
    <reaction evidence="4 5">
        <text>L-glutaminyl-[peptide chain release factor] + S-adenosyl-L-methionine = N(5)-methyl-L-glutaminyl-[peptide chain release factor] + S-adenosyl-L-homocysteine + H(+)</text>
        <dbReference type="Rhea" id="RHEA:42896"/>
        <dbReference type="Rhea" id="RHEA-COMP:10271"/>
        <dbReference type="Rhea" id="RHEA-COMP:10272"/>
        <dbReference type="ChEBI" id="CHEBI:15378"/>
        <dbReference type="ChEBI" id="CHEBI:30011"/>
        <dbReference type="ChEBI" id="CHEBI:57856"/>
        <dbReference type="ChEBI" id="CHEBI:59789"/>
        <dbReference type="ChEBI" id="CHEBI:61891"/>
        <dbReference type="EC" id="2.1.1.297"/>
    </reaction>
</comment>
<dbReference type="InterPro" id="IPR019874">
    <property type="entry name" value="RF_methyltr_PrmC"/>
</dbReference>
<feature type="domain" description="Methyltransferase small" evidence="6">
    <location>
        <begin position="102"/>
        <end position="196"/>
    </location>
</feature>
<dbReference type="KEGG" id="epo:Epro_0665"/>
<dbReference type="PROSITE" id="PS00092">
    <property type="entry name" value="N6_MTASE"/>
    <property type="match status" value="1"/>
</dbReference>
<dbReference type="InterPro" id="IPR029063">
    <property type="entry name" value="SAM-dependent_MTases_sf"/>
</dbReference>
<keyword evidence="2 5" id="KW-0808">Transferase</keyword>
<dbReference type="RefSeq" id="WP_052570594.1">
    <property type="nucleotide sequence ID" value="NZ_CP009498.1"/>
</dbReference>
<dbReference type="PANTHER" id="PTHR18895">
    <property type="entry name" value="HEMK METHYLTRANSFERASE"/>
    <property type="match status" value="1"/>
</dbReference>
<comment type="function">
    <text evidence="5">Methylates the class 1 translation termination release factors RF1/PrfA and RF2/PrfB on the glutamine residue of the universally conserved GGQ motif.</text>
</comment>
<feature type="binding site" evidence="5">
    <location>
        <begin position="188"/>
        <end position="191"/>
    </location>
    <ligand>
        <name>substrate</name>
    </ligand>
</feature>
<feature type="binding site" evidence="5">
    <location>
        <position position="145"/>
    </location>
    <ligand>
        <name>S-adenosyl-L-methionine</name>
        <dbReference type="ChEBI" id="CHEBI:59789"/>
    </ligand>
</feature>
<evidence type="ECO:0000259" key="7">
    <source>
        <dbReference type="Pfam" id="PF17827"/>
    </source>
</evidence>
<dbReference type="OrthoDB" id="9800643at2"/>
<dbReference type="HAMAP" id="MF_02126">
    <property type="entry name" value="RF_methyltr_PrmC"/>
    <property type="match status" value="1"/>
</dbReference>
<evidence type="ECO:0000313" key="8">
    <source>
        <dbReference type="EMBL" id="AKL98044.1"/>
    </source>
</evidence>
<comment type="caution">
    <text evidence="5">Lacks conserved residue(s) required for the propagation of feature annotation.</text>
</comment>
<evidence type="ECO:0000256" key="1">
    <source>
        <dbReference type="ARBA" id="ARBA00022603"/>
    </source>
</evidence>
<dbReference type="Pfam" id="PF05175">
    <property type="entry name" value="MTS"/>
    <property type="match status" value="1"/>
</dbReference>
<dbReference type="STRING" id="1408281.Epro_0665"/>